<protein>
    <submittedName>
        <fullName evidence="4">Short-chain dehydrogenase/reductase SDR</fullName>
        <ecNumber evidence="4">1.1.1.100</ecNumber>
    </submittedName>
</protein>
<evidence type="ECO:0000256" key="2">
    <source>
        <dbReference type="ARBA" id="ARBA00023002"/>
    </source>
</evidence>
<reference evidence="5" key="1">
    <citation type="journal article" date="2011" name="Stand. Genomic Sci.">
        <title>Non-contiguous finished genome sequence of the opportunistic oral pathogen Prevotella multisaccharivorax type strain (PPPA20).</title>
        <authorList>
            <person name="Pati A."/>
            <person name="Gronow S."/>
            <person name="Lu M."/>
            <person name="Lapidus A."/>
            <person name="Nolan M."/>
            <person name="Lucas S."/>
            <person name="Hammon N."/>
            <person name="Deshpande S."/>
            <person name="Cheng J.F."/>
            <person name="Tapia R."/>
            <person name="Han C."/>
            <person name="Goodwin L."/>
            <person name="Pitluck S."/>
            <person name="Liolios K."/>
            <person name="Pagani I."/>
            <person name="Mavromatis K."/>
            <person name="Mikhailova N."/>
            <person name="Huntemann M."/>
            <person name="Chen A."/>
            <person name="Palaniappan K."/>
            <person name="Land M."/>
            <person name="Hauser L."/>
            <person name="Detter J.C."/>
            <person name="Brambilla E.M."/>
            <person name="Rohde M."/>
            <person name="Goker M."/>
            <person name="Woyke T."/>
            <person name="Bristow J."/>
            <person name="Eisen J.A."/>
            <person name="Markowitz V."/>
            <person name="Hugenholtz P."/>
            <person name="Kyrpides N.C."/>
            <person name="Klenk H.P."/>
            <person name="Ivanova N."/>
        </authorList>
    </citation>
    <scope>NUCLEOTIDE SEQUENCE [LARGE SCALE GENOMIC DNA]</scope>
    <source>
        <strain evidence="5">DSM 17128</strain>
    </source>
</reference>
<proteinExistence type="inferred from homology"/>
<dbReference type="HOGENOM" id="CLU_010194_1_3_10"/>
<dbReference type="PRINTS" id="PR00080">
    <property type="entry name" value="SDRFAMILY"/>
</dbReference>
<dbReference type="NCBIfam" id="NF004200">
    <property type="entry name" value="PRK05653.1-5"/>
    <property type="match status" value="1"/>
</dbReference>
<evidence type="ECO:0000313" key="5">
    <source>
        <dbReference type="Proteomes" id="UP000002772"/>
    </source>
</evidence>
<dbReference type="NCBIfam" id="NF009466">
    <property type="entry name" value="PRK12826.1-2"/>
    <property type="match status" value="1"/>
</dbReference>
<dbReference type="PANTHER" id="PTHR42879">
    <property type="entry name" value="3-OXOACYL-(ACYL-CARRIER-PROTEIN) REDUCTASE"/>
    <property type="match status" value="1"/>
</dbReference>
<evidence type="ECO:0000259" key="3">
    <source>
        <dbReference type="SMART" id="SM00822"/>
    </source>
</evidence>
<dbReference type="PRINTS" id="PR00081">
    <property type="entry name" value="GDHRDH"/>
</dbReference>
<dbReference type="Proteomes" id="UP000002772">
    <property type="component" value="Unassembled WGS sequence"/>
</dbReference>
<dbReference type="FunFam" id="3.40.50.720:FF:000173">
    <property type="entry name" value="3-oxoacyl-[acyl-carrier protein] reductase"/>
    <property type="match status" value="1"/>
</dbReference>
<dbReference type="InterPro" id="IPR036291">
    <property type="entry name" value="NAD(P)-bd_dom_sf"/>
</dbReference>
<dbReference type="Gene3D" id="3.40.50.720">
    <property type="entry name" value="NAD(P)-binding Rossmann-like Domain"/>
    <property type="match status" value="1"/>
</dbReference>
<organism evidence="4 5">
    <name type="scientific">Hallella multisaccharivorax DSM 17128</name>
    <dbReference type="NCBI Taxonomy" id="688246"/>
    <lineage>
        <taxon>Bacteria</taxon>
        <taxon>Pseudomonadati</taxon>
        <taxon>Bacteroidota</taxon>
        <taxon>Bacteroidia</taxon>
        <taxon>Bacteroidales</taxon>
        <taxon>Prevotellaceae</taxon>
        <taxon>Hallella</taxon>
    </lineage>
</organism>
<dbReference type="STRING" id="688246.Premu_2153"/>
<dbReference type="GO" id="GO:0004316">
    <property type="term" value="F:3-oxoacyl-[acyl-carrier-protein] reductase (NADPH) activity"/>
    <property type="evidence" value="ECO:0007669"/>
    <property type="project" value="UniProtKB-EC"/>
</dbReference>
<dbReference type="OrthoDB" id="9803333at2"/>
<dbReference type="eggNOG" id="COG1028">
    <property type="taxonomic scope" value="Bacteria"/>
</dbReference>
<dbReference type="RefSeq" id="WP_007575171.1">
    <property type="nucleotide sequence ID" value="NZ_BPTS01000002.1"/>
</dbReference>
<evidence type="ECO:0000256" key="1">
    <source>
        <dbReference type="ARBA" id="ARBA00006484"/>
    </source>
</evidence>
<accession>F8N7Z7</accession>
<comment type="similarity">
    <text evidence="1">Belongs to the short-chain dehydrogenases/reductases (SDR) family.</text>
</comment>
<gene>
    <name evidence="4" type="ORF">Premu_2153</name>
</gene>
<dbReference type="SUPFAM" id="SSF51735">
    <property type="entry name" value="NAD(P)-binding Rossmann-fold domains"/>
    <property type="match status" value="1"/>
</dbReference>
<sequence>MKYTLVTGASRGIGRAIALLLAKTGQPVIINYRTNEAKALEVKRLVEATGTPAELLAFDVANEAEVDRAMDAWEAAHPDDWISVLVNNAGIRHDSVMFMMSDEEWHSVVDTTLNGFFYLTRRVLKHMMPRHRGGRIVNMASLSGVKGLPGQANYSAAKAGLIGATKALAIEVAPRNITVNAVAPGFVETDMTCDLNEDELKRQIPMRRFAKPEEIAEVVAFLVSPAASYITGEVINVNGGLYT</sequence>
<dbReference type="PANTHER" id="PTHR42879:SF2">
    <property type="entry name" value="3-OXOACYL-[ACYL-CARRIER-PROTEIN] REDUCTASE FABG"/>
    <property type="match status" value="1"/>
</dbReference>
<dbReference type="SMART" id="SM00822">
    <property type="entry name" value="PKS_KR"/>
    <property type="match status" value="1"/>
</dbReference>
<keyword evidence="2 4" id="KW-0560">Oxidoreductase</keyword>
<dbReference type="InterPro" id="IPR002347">
    <property type="entry name" value="SDR_fam"/>
</dbReference>
<name>F8N7Z7_9BACT</name>
<dbReference type="EMBL" id="GL945017">
    <property type="protein sequence ID" value="EGN57543.1"/>
    <property type="molecule type" value="Genomic_DNA"/>
</dbReference>
<dbReference type="InterPro" id="IPR057326">
    <property type="entry name" value="KR_dom"/>
</dbReference>
<dbReference type="EC" id="1.1.1.100" evidence="4"/>
<feature type="domain" description="Ketoreductase" evidence="3">
    <location>
        <begin position="2"/>
        <end position="176"/>
    </location>
</feature>
<dbReference type="AlphaFoldDB" id="F8N7Z7"/>
<dbReference type="Pfam" id="PF13561">
    <property type="entry name" value="adh_short_C2"/>
    <property type="match status" value="1"/>
</dbReference>
<evidence type="ECO:0000313" key="4">
    <source>
        <dbReference type="EMBL" id="EGN57543.1"/>
    </source>
</evidence>
<keyword evidence="5" id="KW-1185">Reference proteome</keyword>
<dbReference type="InterPro" id="IPR050259">
    <property type="entry name" value="SDR"/>
</dbReference>